<dbReference type="Proteomes" id="UP001500782">
    <property type="component" value="Unassembled WGS sequence"/>
</dbReference>
<keyword evidence="1" id="KW-0472">Membrane</keyword>
<evidence type="ECO:0000256" key="1">
    <source>
        <dbReference type="SAM" id="Phobius"/>
    </source>
</evidence>
<dbReference type="EMBL" id="BAAADJ010000057">
    <property type="protein sequence ID" value="GAA0339779.1"/>
    <property type="molecule type" value="Genomic_DNA"/>
</dbReference>
<evidence type="ECO:0000313" key="3">
    <source>
        <dbReference type="Proteomes" id="UP001500782"/>
    </source>
</evidence>
<feature type="transmembrane region" description="Helical" evidence="1">
    <location>
        <begin position="82"/>
        <end position="101"/>
    </location>
</feature>
<keyword evidence="1" id="KW-0812">Transmembrane</keyword>
<protein>
    <submittedName>
        <fullName evidence="2">Uncharacterized protein</fullName>
    </submittedName>
</protein>
<evidence type="ECO:0000313" key="2">
    <source>
        <dbReference type="EMBL" id="GAA0339779.1"/>
    </source>
</evidence>
<proteinExistence type="predicted"/>
<accession>A0ABP3GBJ5</accession>
<feature type="transmembrane region" description="Helical" evidence="1">
    <location>
        <begin position="150"/>
        <end position="171"/>
    </location>
</feature>
<feature type="transmembrane region" description="Helical" evidence="1">
    <location>
        <begin position="20"/>
        <end position="39"/>
    </location>
</feature>
<name>A0ABP3GBJ5_9BACI</name>
<dbReference type="RefSeq" id="WP_343801267.1">
    <property type="nucleotide sequence ID" value="NZ_BAAADJ010000057.1"/>
</dbReference>
<comment type="caution">
    <text evidence="2">The sequence shown here is derived from an EMBL/GenBank/DDBJ whole genome shotgun (WGS) entry which is preliminary data.</text>
</comment>
<organism evidence="2 3">
    <name type="scientific">Bacillus carboniphilus</name>
    <dbReference type="NCBI Taxonomy" id="86663"/>
    <lineage>
        <taxon>Bacteria</taxon>
        <taxon>Bacillati</taxon>
        <taxon>Bacillota</taxon>
        <taxon>Bacilli</taxon>
        <taxon>Bacillales</taxon>
        <taxon>Bacillaceae</taxon>
        <taxon>Bacillus</taxon>
    </lineage>
</organism>
<keyword evidence="3" id="KW-1185">Reference proteome</keyword>
<sequence length="189" mass="21496">MTRHQCKWIVIGLFFTFFDFRLNSFNLVPDLAGWIIVIVQMGGVNPKYKSYMSARNLAVILLALSVPDLITEQDVFSSGSLYYLVSIANSILYLFFVWKLLEGVALQLKVQNWVQQSQSIWSFRKVYTILTVIVIVFSALAGSGQLSVDLILNIWAIPVIITLVLQVFLLIKLFDTRKIIEEDNPVATM</sequence>
<feature type="transmembrane region" description="Helical" evidence="1">
    <location>
        <begin position="126"/>
        <end position="144"/>
    </location>
</feature>
<reference evidence="3" key="1">
    <citation type="journal article" date="2019" name="Int. J. Syst. Evol. Microbiol.">
        <title>The Global Catalogue of Microorganisms (GCM) 10K type strain sequencing project: providing services to taxonomists for standard genome sequencing and annotation.</title>
        <authorList>
            <consortium name="The Broad Institute Genomics Platform"/>
            <consortium name="The Broad Institute Genome Sequencing Center for Infectious Disease"/>
            <person name="Wu L."/>
            <person name="Ma J."/>
        </authorList>
    </citation>
    <scope>NUCLEOTIDE SEQUENCE [LARGE SCALE GENOMIC DNA]</scope>
    <source>
        <strain evidence="3">JCM 9731</strain>
    </source>
</reference>
<gene>
    <name evidence="2" type="ORF">GCM10008967_32680</name>
</gene>
<keyword evidence="1" id="KW-1133">Transmembrane helix</keyword>